<dbReference type="KEGG" id="cser:CCO03_03550"/>
<dbReference type="Pfam" id="PF04339">
    <property type="entry name" value="FemAB_like"/>
    <property type="match status" value="2"/>
</dbReference>
<dbReference type="AlphaFoldDB" id="A0A1Y0EKB3"/>
<gene>
    <name evidence="2" type="ORF">CCO03_03550</name>
</gene>
<accession>A0A1Y0EKB3</accession>
<evidence type="ECO:0000313" key="2">
    <source>
        <dbReference type="EMBL" id="ARU03878.1"/>
    </source>
</evidence>
<dbReference type="Proteomes" id="UP000196138">
    <property type="component" value="Chromosome"/>
</dbReference>
<organism evidence="2 3">
    <name type="scientific">Comamonas serinivorans</name>
    <dbReference type="NCBI Taxonomy" id="1082851"/>
    <lineage>
        <taxon>Bacteria</taxon>
        <taxon>Pseudomonadati</taxon>
        <taxon>Pseudomonadota</taxon>
        <taxon>Betaproteobacteria</taxon>
        <taxon>Burkholderiales</taxon>
        <taxon>Comamonadaceae</taxon>
        <taxon>Comamonas</taxon>
    </lineage>
</organism>
<dbReference type="SUPFAM" id="SSF55729">
    <property type="entry name" value="Acyl-CoA N-acyltransferases (Nat)"/>
    <property type="match status" value="1"/>
</dbReference>
<name>A0A1Y0EKB3_9BURK</name>
<protein>
    <recommendedName>
        <fullName evidence="4">GNAT family N-acetyltransferase</fullName>
    </recommendedName>
</protein>
<reference evidence="2 3" key="1">
    <citation type="submission" date="2017-05" db="EMBL/GenBank/DDBJ databases">
        <authorList>
            <person name="Song R."/>
            <person name="Chenine A.L."/>
            <person name="Ruprecht R.M."/>
        </authorList>
    </citation>
    <scope>NUCLEOTIDE SEQUENCE [LARGE SCALE GENOMIC DNA]</scope>
    <source>
        <strain evidence="2 3">DSM 26136</strain>
    </source>
</reference>
<feature type="region of interest" description="Disordered" evidence="1">
    <location>
        <begin position="1"/>
        <end position="25"/>
    </location>
</feature>
<dbReference type="InterPro" id="IPR016181">
    <property type="entry name" value="Acyl_CoA_acyltransferase"/>
</dbReference>
<dbReference type="PANTHER" id="PTHR47017:SF1">
    <property type="entry name" value="ACYL-COA"/>
    <property type="match status" value="1"/>
</dbReference>
<sequence>MIGPVTPVDPPSHTSAPSVPPPDGPDWVLQLHTSPDAVDAERWDALLAMQDAPTPFMRHAYLAAMQASGSAVADTGWQAVWFTLHEAAADGQARPDWVAACVAYVKSHSYGEYVFDWAWADAYARHGLSYYPKAVLAVPFTPVPGTRLLAPSDETRRALLAGVLQWCEAAELSSLHLLFGSEADLACAERLHLMRRETVQFHWAPAVHTGTGASEAGETGEPARPDFEAFLQTLQRDKRKKIQQERRRVRDAGVRFRVLQGHEITAADWDFFYRCYEQTYWEHGNAPYLTRAFFEAMARDMPEAWLLFVAERVAVPGDGPDGAPVAARATVEASAAAGAAQALTPQPGSAIGPGQPAASGHEHAAAEAGVPQPIACSLIGLTHDAGGRVVAAHGRYWGALERVDCLHFEACYYQPIAWCLAHGVSRFEGGAQGEHKMARALMPVATHSAHWLARPDFADAVARFLAREGEGVHAYLDHLAERSPFKGDVASVNGVSNSSR</sequence>
<dbReference type="EMBL" id="CP021455">
    <property type="protein sequence ID" value="ARU03878.1"/>
    <property type="molecule type" value="Genomic_DNA"/>
</dbReference>
<proteinExistence type="predicted"/>
<evidence type="ECO:0000313" key="3">
    <source>
        <dbReference type="Proteomes" id="UP000196138"/>
    </source>
</evidence>
<dbReference type="PANTHER" id="PTHR47017">
    <property type="entry name" value="ACYL-COA"/>
    <property type="match status" value="1"/>
</dbReference>
<evidence type="ECO:0008006" key="4">
    <source>
        <dbReference type="Google" id="ProtNLM"/>
    </source>
</evidence>
<feature type="region of interest" description="Disordered" evidence="1">
    <location>
        <begin position="344"/>
        <end position="364"/>
    </location>
</feature>
<evidence type="ECO:0000256" key="1">
    <source>
        <dbReference type="SAM" id="MobiDB-lite"/>
    </source>
</evidence>
<dbReference type="InterPro" id="IPR007434">
    <property type="entry name" value="FemAB-like"/>
</dbReference>
<dbReference type="RefSeq" id="WP_087277344.1">
    <property type="nucleotide sequence ID" value="NZ_CP021455.1"/>
</dbReference>
<keyword evidence="3" id="KW-1185">Reference proteome</keyword>
<dbReference type="Gene3D" id="3.40.630.30">
    <property type="match status" value="1"/>
</dbReference>
<dbReference type="OrthoDB" id="9776898at2"/>